<feature type="compositionally biased region" description="Low complexity" evidence="3">
    <location>
        <begin position="338"/>
        <end position="348"/>
    </location>
</feature>
<feature type="DNA-binding region" description="HMG box" evidence="2">
    <location>
        <begin position="489"/>
        <end position="557"/>
    </location>
</feature>
<dbReference type="Gene3D" id="1.10.30.10">
    <property type="entry name" value="High mobility group box domain"/>
    <property type="match status" value="3"/>
</dbReference>
<feature type="compositionally biased region" description="Low complexity" evidence="3">
    <location>
        <begin position="1"/>
        <end position="46"/>
    </location>
</feature>
<keyword evidence="2" id="KW-0539">Nucleus</keyword>
<feature type="domain" description="HMG box" evidence="4">
    <location>
        <begin position="489"/>
        <end position="557"/>
    </location>
</feature>
<dbReference type="SUPFAM" id="SSF47095">
    <property type="entry name" value="HMG-box"/>
    <property type="match status" value="3"/>
</dbReference>
<feature type="compositionally biased region" description="Basic and acidic residues" evidence="3">
    <location>
        <begin position="453"/>
        <end position="468"/>
    </location>
</feature>
<feature type="region of interest" description="Disordered" evidence="3">
    <location>
        <begin position="1"/>
        <end position="83"/>
    </location>
</feature>
<accession>A0A9P8CZD7</accession>
<evidence type="ECO:0000256" key="1">
    <source>
        <dbReference type="ARBA" id="ARBA00023125"/>
    </source>
</evidence>
<dbReference type="GO" id="GO:0003677">
    <property type="term" value="F:DNA binding"/>
    <property type="evidence" value="ECO:0007669"/>
    <property type="project" value="UniProtKB-UniRule"/>
</dbReference>
<dbReference type="PANTHER" id="PTHR48112">
    <property type="entry name" value="HIGH MOBILITY GROUP PROTEIN DSP1"/>
    <property type="match status" value="1"/>
</dbReference>
<protein>
    <recommendedName>
        <fullName evidence="4">HMG box domain-containing protein</fullName>
    </recommendedName>
</protein>
<feature type="DNA-binding region" description="HMG box" evidence="2">
    <location>
        <begin position="598"/>
        <end position="663"/>
    </location>
</feature>
<sequence>MAQQQQQQQQQHAQQPQQQPTQPQQQQPSYGAHHSSSHQGSQHFSSTVVSPASQLPRQQPPSAQTGMVGSGLKTPTSLGGVSSVGRGYLDTGLPTGSANASNFGSTNSFNMTNMQNLRNAYGADDEVRLMGTRAGMSEERNCVPNIASSLQGGHLLSNEDSPLEVYSPFNGTPHGNQVQAANRYQAQRASNTPVTPGRLAHDMRPGQGSHVLNNNPTTLSQTQPLSPYDQRTATPAMSIKGDVMLGGAGVAGSGAQHQQPSRHLNPALSQSPYSYHSAQQSPQQPYPSPHASILPQPQHQHPHQQSTPPGQSALTPKESPQLPAPKIEPEPKKKQGKAPKAAAGTKKAVQGKKGLKAHLENVPSPETGRPDQGPSHAMASTYNNMDSVRRPELQKLYPTHKTAALSKRLGEEWRDMSAERKSLYTSRAKDIKDTFQANHPEYVYTRRSSKKRPAGDAEGSSKKFKGSEGYDDGAGSYAAANTGLDPNRPRRPMNSYLIFNQEMRHKLLLENANLTVSEISRAIGQRWANMTAEMKREYTEKAATIKANFLKENPDYVYSRRSKAEIAASGAALSNDVAINGRDIKIRGKKKLKDPDAPKHPIPGFLFFRSGERARIRQMNPNQPIPSVAAKMWNEMTPAQRAPWLEKAAQDKLRYAEEMQAYSAKKGRQGKGRP</sequence>
<feature type="region of interest" description="Disordered" evidence="3">
    <location>
        <begin position="249"/>
        <end position="381"/>
    </location>
</feature>
<dbReference type="InterPro" id="IPR036910">
    <property type="entry name" value="HMG_box_dom_sf"/>
</dbReference>
<name>A0A9P8CZD7_MORAP</name>
<comment type="caution">
    <text evidence="5">The sequence shown here is derived from an EMBL/GenBank/DDBJ whole genome shotgun (WGS) entry which is preliminary data.</text>
</comment>
<feature type="compositionally biased region" description="Low complexity" evidence="3">
    <location>
        <begin position="269"/>
        <end position="305"/>
    </location>
</feature>
<dbReference type="InterPro" id="IPR050342">
    <property type="entry name" value="HMGB"/>
</dbReference>
<evidence type="ECO:0000256" key="3">
    <source>
        <dbReference type="SAM" id="MobiDB-lite"/>
    </source>
</evidence>
<dbReference type="SMART" id="SM00398">
    <property type="entry name" value="HMG"/>
    <property type="match status" value="3"/>
</dbReference>
<feature type="domain" description="HMG box" evidence="4">
    <location>
        <begin position="374"/>
        <end position="443"/>
    </location>
</feature>
<evidence type="ECO:0000313" key="5">
    <source>
        <dbReference type="EMBL" id="KAG9324366.1"/>
    </source>
</evidence>
<feature type="domain" description="HMG box" evidence="4">
    <location>
        <begin position="598"/>
        <end position="663"/>
    </location>
</feature>
<evidence type="ECO:0000259" key="4">
    <source>
        <dbReference type="PROSITE" id="PS50118"/>
    </source>
</evidence>
<dbReference type="AlphaFoldDB" id="A0A9P8CZD7"/>
<dbReference type="PROSITE" id="PS50118">
    <property type="entry name" value="HMG_BOX_2"/>
    <property type="match status" value="3"/>
</dbReference>
<dbReference type="InterPro" id="IPR009071">
    <property type="entry name" value="HMG_box_dom"/>
</dbReference>
<feature type="DNA-binding region" description="HMG box" evidence="2">
    <location>
        <begin position="374"/>
        <end position="443"/>
    </location>
</feature>
<dbReference type="GO" id="GO:0005634">
    <property type="term" value="C:nucleus"/>
    <property type="evidence" value="ECO:0007669"/>
    <property type="project" value="UniProtKB-UniRule"/>
</dbReference>
<evidence type="ECO:0000256" key="2">
    <source>
        <dbReference type="PROSITE-ProRule" id="PRU00267"/>
    </source>
</evidence>
<feature type="compositionally biased region" description="Polar residues" evidence="3">
    <location>
        <begin position="210"/>
        <end position="232"/>
    </location>
</feature>
<feature type="compositionally biased region" description="Polar residues" evidence="3">
    <location>
        <begin position="47"/>
        <end position="80"/>
    </location>
</feature>
<keyword evidence="1 2" id="KW-0238">DNA-binding</keyword>
<dbReference type="Pfam" id="PF00505">
    <property type="entry name" value="HMG_box"/>
    <property type="match status" value="3"/>
</dbReference>
<proteinExistence type="predicted"/>
<feature type="region of interest" description="Disordered" evidence="3">
    <location>
        <begin position="445"/>
        <end position="472"/>
    </location>
</feature>
<organism evidence="5 6">
    <name type="scientific">Mortierella alpina</name>
    <name type="common">Oleaginous fungus</name>
    <name type="synonym">Mortierella renispora</name>
    <dbReference type="NCBI Taxonomy" id="64518"/>
    <lineage>
        <taxon>Eukaryota</taxon>
        <taxon>Fungi</taxon>
        <taxon>Fungi incertae sedis</taxon>
        <taxon>Mucoromycota</taxon>
        <taxon>Mortierellomycotina</taxon>
        <taxon>Mortierellomycetes</taxon>
        <taxon>Mortierellales</taxon>
        <taxon>Mortierellaceae</taxon>
        <taxon>Mortierella</taxon>
    </lineage>
</organism>
<gene>
    <name evidence="5" type="ORF">KVV02_004961</name>
</gene>
<feature type="region of interest" description="Disordered" evidence="3">
    <location>
        <begin position="188"/>
        <end position="232"/>
    </location>
</feature>
<dbReference type="EMBL" id="JAIFTL010000069">
    <property type="protein sequence ID" value="KAG9324366.1"/>
    <property type="molecule type" value="Genomic_DNA"/>
</dbReference>
<evidence type="ECO:0000313" key="6">
    <source>
        <dbReference type="Proteomes" id="UP000717515"/>
    </source>
</evidence>
<reference evidence="5" key="1">
    <citation type="submission" date="2021-07" db="EMBL/GenBank/DDBJ databases">
        <title>Draft genome of Mortierella alpina, strain LL118, isolated from an aspen leaf litter sample.</title>
        <authorList>
            <person name="Yang S."/>
            <person name="Vinatzer B.A."/>
        </authorList>
    </citation>
    <scope>NUCLEOTIDE SEQUENCE</scope>
    <source>
        <strain evidence="5">LL118</strain>
    </source>
</reference>
<dbReference type="Proteomes" id="UP000717515">
    <property type="component" value="Unassembled WGS sequence"/>
</dbReference>